<evidence type="ECO:0000313" key="2">
    <source>
        <dbReference type="RefSeq" id="XP_005099075.1"/>
    </source>
</evidence>
<dbReference type="InterPro" id="IPR027417">
    <property type="entry name" value="P-loop_NTPase"/>
</dbReference>
<evidence type="ECO:0000313" key="1">
    <source>
        <dbReference type="Proteomes" id="UP000694888"/>
    </source>
</evidence>
<gene>
    <name evidence="2 3" type="primary">LOC101854866</name>
</gene>
<dbReference type="RefSeq" id="XP_005099075.1">
    <property type="nucleotide sequence ID" value="XM_005099018.2"/>
</dbReference>
<dbReference type="GeneID" id="101854866"/>
<dbReference type="PANTHER" id="PTHR10704:SF44">
    <property type="entry name" value="LD35051P-RELATED"/>
    <property type="match status" value="1"/>
</dbReference>
<sequence length="393" mass="45132">MWFPPTRLRIYLELLTFVSGLLFWISTLHLSLEKNQGNIPVQTVDWDRKQTSLKHRPVTSTNTYSSENKPQRSQILLVTHGRSGSTYTSAIISAHPEVFFLFEPLLLYEDDRWPPKLPLYRQNDMKEESLQKVKEMLNCQFTNGSLVERSLTVTTLAQVFQEFSACRKYKETQGADERVCFEMLRIPCQKSHVTLVKTIRIPLPWTLNMIEENPNLKVIYLVRDPRAVILSQMLRLRNRGNLTLEQSLDIFCPRLQEDVQAARELLSRFPKRFKIVRYETGVMSPDHFAKELLDFADLSFTEEVETRVRALNGNSSGFSLMGGPVARGGPIKEMNKWRYKNGRPTVERIDKSCGDVYGAFGYKPLLPTMDLSSQESLLSDSGAGTLFDSESFT</sequence>
<reference evidence="2 3" key="1">
    <citation type="submission" date="2025-05" db="UniProtKB">
        <authorList>
            <consortium name="RefSeq"/>
        </authorList>
    </citation>
    <scope>IDENTIFICATION</scope>
</reference>
<dbReference type="RefSeq" id="XP_005099076.1">
    <property type="nucleotide sequence ID" value="XM_005099019.2"/>
</dbReference>
<keyword evidence="1" id="KW-1185">Reference proteome</keyword>
<dbReference type="Proteomes" id="UP000694888">
    <property type="component" value="Unplaced"/>
</dbReference>
<accession>A0ABM0JQD1</accession>
<evidence type="ECO:0000313" key="3">
    <source>
        <dbReference type="RefSeq" id="XP_005099076.1"/>
    </source>
</evidence>
<organism evidence="1 2">
    <name type="scientific">Aplysia californica</name>
    <name type="common">California sea hare</name>
    <dbReference type="NCBI Taxonomy" id="6500"/>
    <lineage>
        <taxon>Eukaryota</taxon>
        <taxon>Metazoa</taxon>
        <taxon>Spiralia</taxon>
        <taxon>Lophotrochozoa</taxon>
        <taxon>Mollusca</taxon>
        <taxon>Gastropoda</taxon>
        <taxon>Heterobranchia</taxon>
        <taxon>Euthyneura</taxon>
        <taxon>Tectipleura</taxon>
        <taxon>Aplysiida</taxon>
        <taxon>Aplysioidea</taxon>
        <taxon>Aplysiidae</taxon>
        <taxon>Aplysia</taxon>
    </lineage>
</organism>
<dbReference type="PANTHER" id="PTHR10704">
    <property type="entry name" value="CARBOHYDRATE SULFOTRANSFERASE"/>
    <property type="match status" value="1"/>
</dbReference>
<dbReference type="Pfam" id="PF13469">
    <property type="entry name" value="Sulfotransfer_3"/>
    <property type="match status" value="1"/>
</dbReference>
<dbReference type="Gene3D" id="3.40.50.300">
    <property type="entry name" value="P-loop containing nucleotide triphosphate hydrolases"/>
    <property type="match status" value="1"/>
</dbReference>
<proteinExistence type="predicted"/>
<name>A0ABM0JQD1_APLCA</name>
<dbReference type="SUPFAM" id="SSF52540">
    <property type="entry name" value="P-loop containing nucleoside triphosphate hydrolases"/>
    <property type="match status" value="1"/>
</dbReference>
<dbReference type="InterPro" id="IPR051135">
    <property type="entry name" value="Gal/GlcNAc/GalNAc_ST"/>
</dbReference>
<protein>
    <submittedName>
        <fullName evidence="2 3">Carbohydrate sulfotransferase 1</fullName>
    </submittedName>
</protein>